<dbReference type="EMBL" id="LKAM01000009">
    <property type="protein sequence ID" value="KUM46930.1"/>
    <property type="molecule type" value="Genomic_DNA"/>
</dbReference>
<protein>
    <submittedName>
        <fullName evidence="1">Uncharacterized protein</fullName>
    </submittedName>
</protein>
<evidence type="ECO:0000313" key="1">
    <source>
        <dbReference type="EMBL" id="KUM46930.1"/>
    </source>
</evidence>
<gene>
    <name evidence="1" type="ORF">ABT39_MTgene6385</name>
</gene>
<keyword evidence="1" id="KW-0496">Mitochondrion</keyword>
<name>A0A101LX38_PICGL</name>
<comment type="caution">
    <text evidence="1">The sequence shown here is derived from an EMBL/GenBank/DDBJ whole genome shotgun (WGS) entry which is preliminary data.</text>
</comment>
<reference evidence="1" key="1">
    <citation type="journal article" date="2015" name="Genome Biol. Evol.">
        <title>Organellar Genomes of White Spruce (Picea glauca): Assembly and Annotation.</title>
        <authorList>
            <person name="Jackman S.D."/>
            <person name="Warren R.L."/>
            <person name="Gibb E.A."/>
            <person name="Vandervalk B.P."/>
            <person name="Mohamadi H."/>
            <person name="Chu J."/>
            <person name="Raymond A."/>
            <person name="Pleasance S."/>
            <person name="Coope R."/>
            <person name="Wildung M.R."/>
            <person name="Ritland C.E."/>
            <person name="Bousquet J."/>
            <person name="Jones S.J."/>
            <person name="Bohlmann J."/>
            <person name="Birol I."/>
        </authorList>
    </citation>
    <scope>NUCLEOTIDE SEQUENCE [LARGE SCALE GENOMIC DNA]</scope>
    <source>
        <tissue evidence="1">Flushing bud</tissue>
    </source>
</reference>
<sequence>MGGIFPYENMAPYFLKRKQLIFCVHWKASIKGVVPVRGNPSLSIKMRRHFRGPK</sequence>
<accession>A0A101LX38</accession>
<organism evidence="1">
    <name type="scientific">Picea glauca</name>
    <name type="common">White spruce</name>
    <name type="synonym">Pinus glauca</name>
    <dbReference type="NCBI Taxonomy" id="3330"/>
    <lineage>
        <taxon>Eukaryota</taxon>
        <taxon>Viridiplantae</taxon>
        <taxon>Streptophyta</taxon>
        <taxon>Embryophyta</taxon>
        <taxon>Tracheophyta</taxon>
        <taxon>Spermatophyta</taxon>
        <taxon>Pinopsida</taxon>
        <taxon>Pinidae</taxon>
        <taxon>Conifers I</taxon>
        <taxon>Pinales</taxon>
        <taxon>Pinaceae</taxon>
        <taxon>Picea</taxon>
    </lineage>
</organism>
<proteinExistence type="predicted"/>
<dbReference type="AlphaFoldDB" id="A0A101LX38"/>
<geneLocation type="mitochondrion" evidence="1"/>